<dbReference type="Gramene" id="OPUNC11G19410.1">
    <property type="protein sequence ID" value="OPUNC11G19410.1"/>
    <property type="gene ID" value="OPUNC11G19410"/>
</dbReference>
<reference evidence="1" key="1">
    <citation type="submission" date="2015-04" db="UniProtKB">
        <authorList>
            <consortium name="EnsemblPlants"/>
        </authorList>
    </citation>
    <scope>IDENTIFICATION</scope>
</reference>
<proteinExistence type="predicted"/>
<organism evidence="1">
    <name type="scientific">Oryza punctata</name>
    <name type="common">Red rice</name>
    <dbReference type="NCBI Taxonomy" id="4537"/>
    <lineage>
        <taxon>Eukaryota</taxon>
        <taxon>Viridiplantae</taxon>
        <taxon>Streptophyta</taxon>
        <taxon>Embryophyta</taxon>
        <taxon>Tracheophyta</taxon>
        <taxon>Spermatophyta</taxon>
        <taxon>Magnoliopsida</taxon>
        <taxon>Liliopsida</taxon>
        <taxon>Poales</taxon>
        <taxon>Poaceae</taxon>
        <taxon>BOP clade</taxon>
        <taxon>Oryzoideae</taxon>
        <taxon>Oryzeae</taxon>
        <taxon>Oryzinae</taxon>
        <taxon>Oryza</taxon>
    </lineage>
</organism>
<accession>A0A0E0MI83</accession>
<dbReference type="AlphaFoldDB" id="A0A0E0MI83"/>
<dbReference type="EnsemblPlants" id="OPUNC11G19410.1">
    <property type="protein sequence ID" value="OPUNC11G19410.1"/>
    <property type="gene ID" value="OPUNC11G19410"/>
</dbReference>
<protein>
    <submittedName>
        <fullName evidence="1">Uncharacterized protein</fullName>
    </submittedName>
</protein>
<reference evidence="1" key="2">
    <citation type="submission" date="2018-05" db="EMBL/GenBank/DDBJ databases">
        <title>OpunRS2 (Oryza punctata Reference Sequence Version 2).</title>
        <authorList>
            <person name="Zhang J."/>
            <person name="Kudrna D."/>
            <person name="Lee S."/>
            <person name="Talag J."/>
            <person name="Welchert J."/>
            <person name="Wing R.A."/>
        </authorList>
    </citation>
    <scope>NUCLEOTIDE SEQUENCE [LARGE SCALE GENOMIC DNA]</scope>
</reference>
<evidence type="ECO:0000313" key="2">
    <source>
        <dbReference type="Proteomes" id="UP000026962"/>
    </source>
</evidence>
<dbReference type="HOGENOM" id="CLU_2516547_0_0_1"/>
<evidence type="ECO:0000313" key="1">
    <source>
        <dbReference type="EnsemblPlants" id="OPUNC11G19410.1"/>
    </source>
</evidence>
<keyword evidence="2" id="KW-1185">Reference proteome</keyword>
<sequence>MAMHAHKKLVLGWPHRLSGTVGLEEFANDDRSMSFPGGRHQSVVAGCPTVHIPRGSSSPVAASSTVHATMELVAGGHSSVIHAQR</sequence>
<dbReference type="Proteomes" id="UP000026962">
    <property type="component" value="Chromosome 11"/>
</dbReference>
<name>A0A0E0MI83_ORYPU</name>